<dbReference type="GO" id="GO:0000036">
    <property type="term" value="F:acyl carrier activity"/>
    <property type="evidence" value="ECO:0007669"/>
    <property type="project" value="TreeGrafter"/>
</dbReference>
<dbReference type="Proteomes" id="UP000645966">
    <property type="component" value="Unassembled WGS sequence"/>
</dbReference>
<organism evidence="8 9">
    <name type="scientific">Corynebacterium meridianum</name>
    <dbReference type="NCBI Taxonomy" id="2765363"/>
    <lineage>
        <taxon>Bacteria</taxon>
        <taxon>Bacillati</taxon>
        <taxon>Actinomycetota</taxon>
        <taxon>Actinomycetes</taxon>
        <taxon>Mycobacteriales</taxon>
        <taxon>Corynebacteriaceae</taxon>
        <taxon>Corynebacterium</taxon>
    </lineage>
</organism>
<evidence type="ECO:0000256" key="3">
    <source>
        <dbReference type="ARBA" id="ARBA00022553"/>
    </source>
</evidence>
<dbReference type="GO" id="GO:0009245">
    <property type="term" value="P:lipid A biosynthetic process"/>
    <property type="evidence" value="ECO:0007669"/>
    <property type="project" value="TreeGrafter"/>
</dbReference>
<name>A0A934I3D6_9CORY</name>
<dbReference type="PANTHER" id="PTHR20863:SF76">
    <property type="entry name" value="CARRIER DOMAIN-CONTAINING PROTEIN"/>
    <property type="match status" value="1"/>
</dbReference>
<dbReference type="Pfam" id="PF00550">
    <property type="entry name" value="PP-binding"/>
    <property type="match status" value="1"/>
</dbReference>
<reference evidence="8" key="1">
    <citation type="submission" date="2020-12" db="EMBL/GenBank/DDBJ databases">
        <title>Genome public.</title>
        <authorList>
            <person name="Sun Q."/>
        </authorList>
    </citation>
    <scope>NUCLEOTIDE SEQUENCE</scope>
    <source>
        <strain evidence="8">CCM 8863</strain>
    </source>
</reference>
<dbReference type="SMART" id="SM00823">
    <property type="entry name" value="PKS_PP"/>
    <property type="match status" value="1"/>
</dbReference>
<keyword evidence="1" id="KW-0596">Phosphopantetheine</keyword>
<evidence type="ECO:0000313" key="8">
    <source>
        <dbReference type="EMBL" id="MBI8989381.1"/>
    </source>
</evidence>
<evidence type="ECO:0000256" key="6">
    <source>
        <dbReference type="ARBA" id="ARBA00023160"/>
    </source>
</evidence>
<evidence type="ECO:0000313" key="9">
    <source>
        <dbReference type="Proteomes" id="UP000645966"/>
    </source>
</evidence>
<dbReference type="GO" id="GO:0016020">
    <property type="term" value="C:membrane"/>
    <property type="evidence" value="ECO:0007669"/>
    <property type="project" value="GOC"/>
</dbReference>
<evidence type="ECO:0000256" key="4">
    <source>
        <dbReference type="ARBA" id="ARBA00022832"/>
    </source>
</evidence>
<keyword evidence="4" id="KW-0276">Fatty acid metabolism</keyword>
<dbReference type="EMBL" id="JAEIOS010000011">
    <property type="protein sequence ID" value="MBI8989381.1"/>
    <property type="molecule type" value="Genomic_DNA"/>
</dbReference>
<accession>A0A934I3D6</accession>
<dbReference type="PROSITE" id="PS50075">
    <property type="entry name" value="CARRIER"/>
    <property type="match status" value="1"/>
</dbReference>
<evidence type="ECO:0000256" key="2">
    <source>
        <dbReference type="ARBA" id="ARBA00022516"/>
    </source>
</evidence>
<keyword evidence="5" id="KW-0443">Lipid metabolism</keyword>
<dbReference type="SUPFAM" id="SSF47336">
    <property type="entry name" value="ACP-like"/>
    <property type="match status" value="1"/>
</dbReference>
<feature type="domain" description="Carrier" evidence="7">
    <location>
        <begin position="15"/>
        <end position="89"/>
    </location>
</feature>
<keyword evidence="3" id="KW-0597">Phosphoprotein</keyword>
<dbReference type="GO" id="GO:0005829">
    <property type="term" value="C:cytosol"/>
    <property type="evidence" value="ECO:0007669"/>
    <property type="project" value="TreeGrafter"/>
</dbReference>
<dbReference type="GO" id="GO:0000035">
    <property type="term" value="F:acyl binding"/>
    <property type="evidence" value="ECO:0007669"/>
    <property type="project" value="TreeGrafter"/>
</dbReference>
<dbReference type="InterPro" id="IPR003231">
    <property type="entry name" value="ACP"/>
</dbReference>
<keyword evidence="9" id="KW-1185">Reference proteome</keyword>
<dbReference type="InterPro" id="IPR009081">
    <property type="entry name" value="PP-bd_ACP"/>
</dbReference>
<keyword evidence="2" id="KW-0444">Lipid biosynthesis</keyword>
<sequence>MSLTEPITHAAEPGTGTLTTVVDVIGTASGLEPEEISGDSRISDLAIDSLSLVEIAVRLEDAFGIRIVDTDMDRFGTVADIVALVDELATGDTSGQ</sequence>
<protein>
    <submittedName>
        <fullName evidence="8">Acyl carrier protein</fullName>
    </submittedName>
</protein>
<dbReference type="PANTHER" id="PTHR20863">
    <property type="entry name" value="ACYL CARRIER PROTEIN"/>
    <property type="match status" value="1"/>
</dbReference>
<proteinExistence type="predicted"/>
<dbReference type="AlphaFoldDB" id="A0A934I3D6"/>
<dbReference type="InterPro" id="IPR020806">
    <property type="entry name" value="PKS_PP-bd"/>
</dbReference>
<dbReference type="RefSeq" id="WP_198738367.1">
    <property type="nucleotide sequence ID" value="NZ_JAEIOS010000011.1"/>
</dbReference>
<evidence type="ECO:0000256" key="1">
    <source>
        <dbReference type="ARBA" id="ARBA00022450"/>
    </source>
</evidence>
<dbReference type="Gene3D" id="1.10.1200.10">
    <property type="entry name" value="ACP-like"/>
    <property type="match status" value="1"/>
</dbReference>
<evidence type="ECO:0000259" key="7">
    <source>
        <dbReference type="PROSITE" id="PS50075"/>
    </source>
</evidence>
<dbReference type="GO" id="GO:0031177">
    <property type="term" value="F:phosphopantetheine binding"/>
    <property type="evidence" value="ECO:0007669"/>
    <property type="project" value="InterPro"/>
</dbReference>
<evidence type="ECO:0000256" key="5">
    <source>
        <dbReference type="ARBA" id="ARBA00023098"/>
    </source>
</evidence>
<comment type="caution">
    <text evidence="8">The sequence shown here is derived from an EMBL/GenBank/DDBJ whole genome shotgun (WGS) entry which is preliminary data.</text>
</comment>
<dbReference type="InterPro" id="IPR036736">
    <property type="entry name" value="ACP-like_sf"/>
</dbReference>
<keyword evidence="6" id="KW-0275">Fatty acid biosynthesis</keyword>
<gene>
    <name evidence="8" type="ORF">JDV75_06350</name>
</gene>